<dbReference type="CDD" id="cd01746">
    <property type="entry name" value="GATase1_CTP_Synthase"/>
    <property type="match status" value="1"/>
</dbReference>
<keyword evidence="3 9" id="KW-0436">Ligase</keyword>
<comment type="catalytic activity">
    <reaction evidence="8 9">
        <text>UTP + L-glutamine + ATP + H2O = CTP + L-glutamate + ADP + phosphate + 2 H(+)</text>
        <dbReference type="Rhea" id="RHEA:26426"/>
        <dbReference type="ChEBI" id="CHEBI:15377"/>
        <dbReference type="ChEBI" id="CHEBI:15378"/>
        <dbReference type="ChEBI" id="CHEBI:29985"/>
        <dbReference type="ChEBI" id="CHEBI:30616"/>
        <dbReference type="ChEBI" id="CHEBI:37563"/>
        <dbReference type="ChEBI" id="CHEBI:43474"/>
        <dbReference type="ChEBI" id="CHEBI:46398"/>
        <dbReference type="ChEBI" id="CHEBI:58359"/>
        <dbReference type="ChEBI" id="CHEBI:456216"/>
        <dbReference type="EC" id="6.3.4.2"/>
    </reaction>
</comment>
<keyword evidence="6 9" id="KW-0315">Glutamine amidotransferase</keyword>
<dbReference type="PANTHER" id="PTHR11550:SF0">
    <property type="entry name" value="CTP SYNTHASE-RELATED"/>
    <property type="match status" value="1"/>
</dbReference>
<dbReference type="InterPro" id="IPR033828">
    <property type="entry name" value="GATase1_CTP_Synthase"/>
</dbReference>
<keyword evidence="7 9" id="KW-0665">Pyrimidine biosynthesis</keyword>
<keyword evidence="5 9" id="KW-0067">ATP-binding</keyword>
<feature type="active site" description="Nucleophile; for glutamine hydrolysis" evidence="9">
    <location>
        <position position="381"/>
    </location>
</feature>
<feature type="binding site" evidence="9">
    <location>
        <begin position="382"/>
        <end position="385"/>
    </location>
    <ligand>
        <name>L-glutamine</name>
        <dbReference type="ChEBI" id="CHEBI:58359"/>
    </ligand>
</feature>
<feature type="binding site" evidence="9">
    <location>
        <position position="71"/>
    </location>
    <ligand>
        <name>Mg(2+)</name>
        <dbReference type="ChEBI" id="CHEBI:18420"/>
    </ligand>
</feature>
<feature type="binding site" evidence="9">
    <location>
        <position position="354"/>
    </location>
    <ligand>
        <name>L-glutamine</name>
        <dbReference type="ChEBI" id="CHEBI:58359"/>
    </ligand>
</feature>
<dbReference type="Pfam" id="PF06418">
    <property type="entry name" value="CTP_synth_N"/>
    <property type="match status" value="1"/>
</dbReference>
<evidence type="ECO:0000256" key="7">
    <source>
        <dbReference type="ARBA" id="ARBA00022975"/>
    </source>
</evidence>
<comment type="activity regulation">
    <text evidence="9">Allosterically activated by GTP, when glutamine is the substrate; GTP has no effect on the reaction when ammonia is the substrate. The allosteric effector GTP functions by stabilizing the protein conformation that binds the tetrahedral intermediate(s) formed during glutamine hydrolysis. Inhibited by the product CTP, via allosteric rather than competitive inhibition.</text>
</comment>
<name>A0ABT0R0S4_9MICO</name>
<sequence>MTKHIFVTGGVVSSLGKGLTASSLGMLLKNRGLRVTMQKLDPYLNVDPGTMNPFQHGEVFVTEDGAETDLDIGHYERFLDVNLSRASNVTTGQVYSGVIAKERRGEYLGDTVQVIPHITDAIKSSMRAQAGEDVDVIITEIGGTVGDIESQPFIEAARQVRQDVGRDNVFFIHVSLVPFIGPSQELKTKPTQHSVAALRSIGIQPDAIVLRADRPLPASVKAKIASMCDVDLDAVVTCPDAPSIYDIPKVLHSEGLDAYAIRRLGLLSHDVDWTSWSALLERVHHPDRTVRVGLVGKYIDLPDAYLSITEALRAGGFHHSARVEIRWIPSDDCETQEGAQKALRDLDAIIVPGGFGVRGVDGKAGALRFAREQGIPALGICLGMQCMVIEYARTVLGWEDAHSTEFGPETAHPVIATMAEQEDILAGGDLGGTMRLGAYDHELVPGSVVAETYGATVVSERHRHRYEVSNAHRGPLEEAGLVVSGVSRIGEDRSLVEFVELPREVHPFYVGTQAHPELKSRPTAAHPLFAGLIGAAIARQDAAVEGAAAENTAVEGAAATTAGDTAAAAVDGAQ</sequence>
<dbReference type="NCBIfam" id="TIGR00337">
    <property type="entry name" value="PyrG"/>
    <property type="match status" value="1"/>
</dbReference>
<comment type="subunit">
    <text evidence="9">Homotetramer.</text>
</comment>
<feature type="binding site" evidence="9">
    <location>
        <begin position="187"/>
        <end position="192"/>
    </location>
    <ligand>
        <name>CTP</name>
        <dbReference type="ChEBI" id="CHEBI:37563"/>
        <note>allosteric inhibitor</note>
    </ligand>
</feature>
<feature type="binding site" evidence="9">
    <location>
        <begin position="187"/>
        <end position="192"/>
    </location>
    <ligand>
        <name>UTP</name>
        <dbReference type="ChEBI" id="CHEBI:46398"/>
    </ligand>
</feature>
<evidence type="ECO:0000313" key="12">
    <source>
        <dbReference type="EMBL" id="MCL6423524.1"/>
    </source>
</evidence>
<dbReference type="HAMAP" id="MF_01227">
    <property type="entry name" value="PyrG"/>
    <property type="match status" value="1"/>
</dbReference>
<feature type="binding site" evidence="9">
    <location>
        <position position="223"/>
    </location>
    <ligand>
        <name>UTP</name>
        <dbReference type="ChEBI" id="CHEBI:46398"/>
    </ligand>
</feature>
<evidence type="ECO:0000313" key="13">
    <source>
        <dbReference type="Proteomes" id="UP001203761"/>
    </source>
</evidence>
<evidence type="ECO:0000256" key="9">
    <source>
        <dbReference type="HAMAP-Rule" id="MF_01227"/>
    </source>
</evidence>
<dbReference type="RefSeq" id="WP_249737622.1">
    <property type="nucleotide sequence ID" value="NZ_JAKNCJ010000003.1"/>
</dbReference>
<gene>
    <name evidence="9" type="primary">pyrG</name>
    <name evidence="12" type="ORF">Bequi_09025</name>
</gene>
<keyword evidence="9" id="KW-0479">Metal-binding</keyword>
<feature type="binding site" evidence="9">
    <location>
        <position position="223"/>
    </location>
    <ligand>
        <name>CTP</name>
        <dbReference type="ChEBI" id="CHEBI:37563"/>
        <note>allosteric inhibitor</note>
    </ligand>
</feature>
<keyword evidence="13" id="KW-1185">Reference proteome</keyword>
<comment type="similarity">
    <text evidence="2 9">Belongs to the CTP synthase family.</text>
</comment>
<feature type="binding site" evidence="9">
    <location>
        <position position="241"/>
    </location>
    <ligand>
        <name>ATP</name>
        <dbReference type="ChEBI" id="CHEBI:30616"/>
    </ligand>
</feature>
<dbReference type="InterPro" id="IPR027417">
    <property type="entry name" value="P-loop_NTPase"/>
</dbReference>
<evidence type="ECO:0000256" key="4">
    <source>
        <dbReference type="ARBA" id="ARBA00022741"/>
    </source>
</evidence>
<evidence type="ECO:0000256" key="8">
    <source>
        <dbReference type="ARBA" id="ARBA00047781"/>
    </source>
</evidence>
<proteinExistence type="inferred from homology"/>
<dbReference type="InterPro" id="IPR017926">
    <property type="entry name" value="GATASE"/>
</dbReference>
<dbReference type="InterPro" id="IPR004468">
    <property type="entry name" value="CTP_synthase"/>
</dbReference>
<comment type="catalytic activity">
    <reaction evidence="9">
        <text>L-glutamine + H2O = L-glutamate + NH4(+)</text>
        <dbReference type="Rhea" id="RHEA:15889"/>
        <dbReference type="ChEBI" id="CHEBI:15377"/>
        <dbReference type="ChEBI" id="CHEBI:28938"/>
        <dbReference type="ChEBI" id="CHEBI:29985"/>
        <dbReference type="ChEBI" id="CHEBI:58359"/>
    </reaction>
</comment>
<evidence type="ECO:0000259" key="11">
    <source>
        <dbReference type="Pfam" id="PF06418"/>
    </source>
</evidence>
<feature type="domain" description="CTP synthase N-terminal" evidence="11">
    <location>
        <begin position="3"/>
        <end position="266"/>
    </location>
</feature>
<feature type="domain" description="Glutamine amidotransferase" evidence="10">
    <location>
        <begin position="301"/>
        <end position="533"/>
    </location>
</feature>
<feature type="region of interest" description="Amidoligase domain" evidence="9">
    <location>
        <begin position="1"/>
        <end position="266"/>
    </location>
</feature>
<reference evidence="12" key="1">
    <citation type="submission" date="2022-02" db="EMBL/GenBank/DDBJ databases">
        <authorList>
            <person name="Lee M."/>
            <person name="Kim S.-J."/>
            <person name="Jung M.-Y."/>
        </authorList>
    </citation>
    <scope>NUCLEOTIDE SEQUENCE</scope>
    <source>
        <strain evidence="12">JHP9</strain>
    </source>
</reference>
<feature type="binding site" evidence="9">
    <location>
        <position position="465"/>
    </location>
    <ligand>
        <name>L-glutamine</name>
        <dbReference type="ChEBI" id="CHEBI:58359"/>
    </ligand>
</feature>
<dbReference type="Gene3D" id="3.40.50.880">
    <property type="match status" value="1"/>
</dbReference>
<feature type="active site" evidence="9">
    <location>
        <position position="515"/>
    </location>
</feature>
<dbReference type="PANTHER" id="PTHR11550">
    <property type="entry name" value="CTP SYNTHASE"/>
    <property type="match status" value="1"/>
</dbReference>
<comment type="function">
    <text evidence="9">Catalyzes the ATP-dependent amination of UTP to CTP with either L-glutamine or ammonia as the source of nitrogen. Regulates intracellular CTP levels through interactions with the four ribonucleotide triphosphates.</text>
</comment>
<dbReference type="PROSITE" id="PS51273">
    <property type="entry name" value="GATASE_TYPE_1"/>
    <property type="match status" value="1"/>
</dbReference>
<dbReference type="Gene3D" id="3.40.50.300">
    <property type="entry name" value="P-loop containing nucleotide triphosphate hydrolases"/>
    <property type="match status" value="1"/>
</dbReference>
<feature type="binding site" evidence="9">
    <location>
        <position position="405"/>
    </location>
    <ligand>
        <name>L-glutamine</name>
        <dbReference type="ChEBI" id="CHEBI:58359"/>
    </ligand>
</feature>
<dbReference type="EC" id="6.3.4.2" evidence="9"/>
<comment type="miscellaneous">
    <text evidence="9">CTPSs have evolved a hybrid strategy for distinguishing between UTP and CTP. The overlapping regions of the product feedback inhibitory and substrate sites recognize a common feature in both compounds, the triphosphate moiety. To differentiate isosteric substrate and product pyrimidine rings, an additional pocket far from the expected kinase/ligase catalytic site, specifically recognizes the cytosine and ribose portions of the product inhibitor.</text>
</comment>
<evidence type="ECO:0000259" key="10">
    <source>
        <dbReference type="Pfam" id="PF00117"/>
    </source>
</evidence>
<dbReference type="SUPFAM" id="SSF52540">
    <property type="entry name" value="P-loop containing nucleoside triphosphate hydrolases"/>
    <property type="match status" value="1"/>
</dbReference>
<dbReference type="GO" id="GO:0003883">
    <property type="term" value="F:CTP synthase activity"/>
    <property type="evidence" value="ECO:0007669"/>
    <property type="project" value="UniProtKB-EC"/>
</dbReference>
<feature type="binding site" evidence="9">
    <location>
        <position position="13"/>
    </location>
    <ligand>
        <name>UTP</name>
        <dbReference type="ChEBI" id="CHEBI:46398"/>
    </ligand>
</feature>
<evidence type="ECO:0000256" key="3">
    <source>
        <dbReference type="ARBA" id="ARBA00022598"/>
    </source>
</evidence>
<feature type="active site" evidence="9">
    <location>
        <position position="517"/>
    </location>
</feature>
<evidence type="ECO:0000256" key="2">
    <source>
        <dbReference type="ARBA" id="ARBA00007533"/>
    </source>
</evidence>
<accession>A0ABT0R0S4</accession>
<feature type="binding site" evidence="9">
    <location>
        <position position="140"/>
    </location>
    <ligand>
        <name>Mg(2+)</name>
        <dbReference type="ChEBI" id="CHEBI:18420"/>
    </ligand>
</feature>
<dbReference type="NCBIfam" id="NF003792">
    <property type="entry name" value="PRK05380.1"/>
    <property type="match status" value="1"/>
</dbReference>
<dbReference type="EMBL" id="JAKNCJ010000003">
    <property type="protein sequence ID" value="MCL6423524.1"/>
    <property type="molecule type" value="Genomic_DNA"/>
</dbReference>
<evidence type="ECO:0000256" key="6">
    <source>
        <dbReference type="ARBA" id="ARBA00022962"/>
    </source>
</evidence>
<comment type="caution">
    <text evidence="12">The sequence shown here is derived from an EMBL/GenBank/DDBJ whole genome shotgun (WGS) entry which is preliminary data.</text>
</comment>
<feature type="binding site" evidence="9">
    <location>
        <position position="13"/>
    </location>
    <ligand>
        <name>CTP</name>
        <dbReference type="ChEBI" id="CHEBI:37563"/>
        <note>allosteric inhibitor</note>
    </ligand>
</feature>
<keyword evidence="9" id="KW-0460">Magnesium</keyword>
<comment type="catalytic activity">
    <reaction evidence="9">
        <text>UTP + NH4(+) + ATP = CTP + ADP + phosphate + 2 H(+)</text>
        <dbReference type="Rhea" id="RHEA:16597"/>
        <dbReference type="ChEBI" id="CHEBI:15378"/>
        <dbReference type="ChEBI" id="CHEBI:28938"/>
        <dbReference type="ChEBI" id="CHEBI:30616"/>
        <dbReference type="ChEBI" id="CHEBI:37563"/>
        <dbReference type="ChEBI" id="CHEBI:43474"/>
        <dbReference type="ChEBI" id="CHEBI:46398"/>
        <dbReference type="ChEBI" id="CHEBI:456216"/>
    </reaction>
</comment>
<dbReference type="InterPro" id="IPR029062">
    <property type="entry name" value="Class_I_gatase-like"/>
</dbReference>
<dbReference type="Proteomes" id="UP001203761">
    <property type="component" value="Unassembled WGS sequence"/>
</dbReference>
<comment type="caution">
    <text evidence="9">Lacks conserved residue(s) required for the propagation of feature annotation.</text>
</comment>
<dbReference type="SUPFAM" id="SSF52317">
    <property type="entry name" value="Class I glutamine amidotransferase-like"/>
    <property type="match status" value="1"/>
</dbReference>
<dbReference type="InterPro" id="IPR017456">
    <property type="entry name" value="CTP_synthase_N"/>
</dbReference>
<dbReference type="CDD" id="cd03113">
    <property type="entry name" value="CTPS_N"/>
    <property type="match status" value="1"/>
</dbReference>
<comment type="pathway">
    <text evidence="1 9">Pyrimidine metabolism; CTP biosynthesis via de novo pathway; CTP from UDP: step 2/2.</text>
</comment>
<feature type="binding site" evidence="9">
    <location>
        <begin position="147"/>
        <end position="149"/>
    </location>
    <ligand>
        <name>CTP</name>
        <dbReference type="ChEBI" id="CHEBI:37563"/>
        <note>allosteric inhibitor</note>
    </ligand>
</feature>
<protein>
    <recommendedName>
        <fullName evidence="9">CTP synthase</fullName>
        <ecNumber evidence="9">6.3.4.2</ecNumber>
    </recommendedName>
    <alternativeName>
        <fullName evidence="9">Cytidine 5'-triphosphate synthase</fullName>
    </alternativeName>
    <alternativeName>
        <fullName evidence="9">Cytidine triphosphate synthetase</fullName>
        <shortName evidence="9">CTP synthetase</shortName>
        <shortName evidence="9">CTPS</shortName>
    </alternativeName>
    <alternativeName>
        <fullName evidence="9">UTP--ammonia ligase</fullName>
    </alternativeName>
</protein>
<feature type="binding site" evidence="9">
    <location>
        <position position="71"/>
    </location>
    <ligand>
        <name>ATP</name>
        <dbReference type="ChEBI" id="CHEBI:30616"/>
    </ligand>
</feature>
<dbReference type="Pfam" id="PF00117">
    <property type="entry name" value="GATase"/>
    <property type="match status" value="1"/>
</dbReference>
<organism evidence="12 13">
    <name type="scientific">Brachybacterium equifaecis</name>
    <dbReference type="NCBI Taxonomy" id="2910770"/>
    <lineage>
        <taxon>Bacteria</taxon>
        <taxon>Bacillati</taxon>
        <taxon>Actinomycetota</taxon>
        <taxon>Actinomycetes</taxon>
        <taxon>Micrococcales</taxon>
        <taxon>Dermabacteraceae</taxon>
        <taxon>Brachybacterium</taxon>
    </lineage>
</organism>
<keyword evidence="4 9" id="KW-0547">Nucleotide-binding</keyword>
<evidence type="ECO:0000256" key="5">
    <source>
        <dbReference type="ARBA" id="ARBA00022840"/>
    </source>
</evidence>
<evidence type="ECO:0000256" key="1">
    <source>
        <dbReference type="ARBA" id="ARBA00005171"/>
    </source>
</evidence>
<feature type="binding site" evidence="9">
    <location>
        <begin position="14"/>
        <end position="19"/>
    </location>
    <ligand>
        <name>ATP</name>
        <dbReference type="ChEBI" id="CHEBI:30616"/>
    </ligand>
</feature>